<dbReference type="Proteomes" id="UP000237105">
    <property type="component" value="Unassembled WGS sequence"/>
</dbReference>
<sequence length="100" mass="11773">MKLLESLRRMKLSCKKKRERELSILKCQYEISAQEVEGHKTSHAKEIEDACQIAINEAIEAWFQEFSTSELYKQAVIHGSYSFKDKVKSRYPKINRIIHV</sequence>
<proteinExistence type="predicted"/>
<protein>
    <submittedName>
        <fullName evidence="1">Uncharacterized protein</fullName>
    </submittedName>
</protein>
<organism evidence="1 2">
    <name type="scientific">Parasponia andersonii</name>
    <name type="common">Sponia andersonii</name>
    <dbReference type="NCBI Taxonomy" id="3476"/>
    <lineage>
        <taxon>Eukaryota</taxon>
        <taxon>Viridiplantae</taxon>
        <taxon>Streptophyta</taxon>
        <taxon>Embryophyta</taxon>
        <taxon>Tracheophyta</taxon>
        <taxon>Spermatophyta</taxon>
        <taxon>Magnoliopsida</taxon>
        <taxon>eudicotyledons</taxon>
        <taxon>Gunneridae</taxon>
        <taxon>Pentapetalae</taxon>
        <taxon>rosids</taxon>
        <taxon>fabids</taxon>
        <taxon>Rosales</taxon>
        <taxon>Cannabaceae</taxon>
        <taxon>Parasponia</taxon>
    </lineage>
</organism>
<evidence type="ECO:0000313" key="2">
    <source>
        <dbReference type="Proteomes" id="UP000237105"/>
    </source>
</evidence>
<gene>
    <name evidence="1" type="ORF">PanWU01x14_194450</name>
</gene>
<dbReference type="EMBL" id="JXTB01000194">
    <property type="protein sequence ID" value="PON54486.1"/>
    <property type="molecule type" value="Genomic_DNA"/>
</dbReference>
<reference evidence="2" key="1">
    <citation type="submission" date="2016-06" db="EMBL/GenBank/DDBJ databases">
        <title>Parallel loss of symbiosis genes in relatives of nitrogen-fixing non-legume Parasponia.</title>
        <authorList>
            <person name="Van Velzen R."/>
            <person name="Holmer R."/>
            <person name="Bu F."/>
            <person name="Rutten L."/>
            <person name="Van Zeijl A."/>
            <person name="Liu W."/>
            <person name="Santuari L."/>
            <person name="Cao Q."/>
            <person name="Sharma T."/>
            <person name="Shen D."/>
            <person name="Roswanjaya Y."/>
            <person name="Wardhani T."/>
            <person name="Kalhor M.S."/>
            <person name="Jansen J."/>
            <person name="Van den Hoogen J."/>
            <person name="Gungor B."/>
            <person name="Hartog M."/>
            <person name="Hontelez J."/>
            <person name="Verver J."/>
            <person name="Yang W.-C."/>
            <person name="Schijlen E."/>
            <person name="Repin R."/>
            <person name="Schilthuizen M."/>
            <person name="Schranz E."/>
            <person name="Heidstra R."/>
            <person name="Miyata K."/>
            <person name="Fedorova E."/>
            <person name="Kohlen W."/>
            <person name="Bisseling T."/>
            <person name="Smit S."/>
            <person name="Geurts R."/>
        </authorList>
    </citation>
    <scope>NUCLEOTIDE SEQUENCE [LARGE SCALE GENOMIC DNA]</scope>
    <source>
        <strain evidence="2">cv. WU1-14</strain>
    </source>
</reference>
<dbReference type="AlphaFoldDB" id="A0A2P5C0E6"/>
<evidence type="ECO:0000313" key="1">
    <source>
        <dbReference type="EMBL" id="PON54486.1"/>
    </source>
</evidence>
<accession>A0A2P5C0E6</accession>
<keyword evidence="2" id="KW-1185">Reference proteome</keyword>
<comment type="caution">
    <text evidence="1">The sequence shown here is derived from an EMBL/GenBank/DDBJ whole genome shotgun (WGS) entry which is preliminary data.</text>
</comment>
<name>A0A2P5C0E6_PARAD</name>